<dbReference type="Proteomes" id="UP001207654">
    <property type="component" value="Unassembled WGS sequence"/>
</dbReference>
<evidence type="ECO:0000259" key="2">
    <source>
        <dbReference type="Pfam" id="PF03435"/>
    </source>
</evidence>
<evidence type="ECO:0000313" key="3">
    <source>
        <dbReference type="EMBL" id="MCY1083254.1"/>
    </source>
</evidence>
<proteinExistence type="predicted"/>
<dbReference type="PANTHER" id="PTHR12286">
    <property type="entry name" value="SACCHAROPINE DEHYDROGENASE-LIKE OXIDOREDUCTASE"/>
    <property type="match status" value="1"/>
</dbReference>
<name>A0ABT4AQ22_9BACT</name>
<evidence type="ECO:0000256" key="1">
    <source>
        <dbReference type="SAM" id="MobiDB-lite"/>
    </source>
</evidence>
<dbReference type="SUPFAM" id="SSF51735">
    <property type="entry name" value="NAD(P)-binding Rossmann-fold domains"/>
    <property type="match status" value="1"/>
</dbReference>
<sequence length="414" mass="44676">MTDSDRGRTGAREFDLILFGATGFTGRLVAEYLVKKRPSLRWALAGRSFGRLERVRNELATLEPSAKELPLLVGNSMDRAAMDRLVRRTRVLCTTAGPYARYGSALLGACAEQGTDYCDLTGETHWVREMIDTHHARAVETGARIVPSCGFDSIPSDLGVLMLHEALVARGGRLAEAHYRVLRMKGAASGGTIASALHAAERMGDPSVRRVLADPYALNPEGARSGPGPEDSFRPRKDPETGRWLAPFFMAPVNTRVVRRSNALLDQAYGHEFRYDETVDVGAGFTGLARAAMTSAGMVMSGAVAFAPVRMLAARLLPAPGEGPSREEREGGWFDIELLGVGTAGERVRARVGAKQDPGYGATSWMLGESALCLAQDELPRRGGLLTPASCMGMKLVERLRAIGMTFQVESAPQ</sequence>
<dbReference type="RefSeq" id="WP_267541790.1">
    <property type="nucleotide sequence ID" value="NZ_JAPNKA010000001.1"/>
</dbReference>
<dbReference type="InterPro" id="IPR051276">
    <property type="entry name" value="Saccharopine_DH-like_oxidrdct"/>
</dbReference>
<comment type="caution">
    <text evidence="3">The sequence shown here is derived from an EMBL/GenBank/DDBJ whole genome shotgun (WGS) entry which is preliminary data.</text>
</comment>
<evidence type="ECO:0000313" key="4">
    <source>
        <dbReference type="Proteomes" id="UP001207654"/>
    </source>
</evidence>
<dbReference type="EMBL" id="JAPNKA010000001">
    <property type="protein sequence ID" value="MCY1083254.1"/>
    <property type="molecule type" value="Genomic_DNA"/>
</dbReference>
<gene>
    <name evidence="3" type="ORF">OV287_53350</name>
</gene>
<accession>A0ABT4AQ22</accession>
<reference evidence="3 4" key="1">
    <citation type="submission" date="2022-11" db="EMBL/GenBank/DDBJ databases">
        <title>Minimal conservation of predation-associated metabolite biosynthetic gene clusters underscores biosynthetic potential of Myxococcota including descriptions for ten novel species: Archangium lansinium sp. nov., Myxococcus landrumus sp. nov., Nannocystis bai.</title>
        <authorList>
            <person name="Ahearne A."/>
            <person name="Stevens C."/>
            <person name="Phillips K."/>
        </authorList>
    </citation>
    <scope>NUCLEOTIDE SEQUENCE [LARGE SCALE GENOMIC DNA]</scope>
    <source>
        <strain evidence="3 4">MIWBW</strain>
    </source>
</reference>
<protein>
    <submittedName>
        <fullName evidence="3">Saccharopine dehydrogenase NADP-binding domain-containing protein</fullName>
    </submittedName>
</protein>
<dbReference type="Pfam" id="PF03435">
    <property type="entry name" value="Sacchrp_dh_NADP"/>
    <property type="match status" value="1"/>
</dbReference>
<dbReference type="Gene3D" id="3.40.50.720">
    <property type="entry name" value="NAD(P)-binding Rossmann-like Domain"/>
    <property type="match status" value="1"/>
</dbReference>
<dbReference type="InterPro" id="IPR036291">
    <property type="entry name" value="NAD(P)-bd_dom_sf"/>
</dbReference>
<organism evidence="3 4">
    <name type="scientific">Archangium lansingense</name>
    <dbReference type="NCBI Taxonomy" id="2995310"/>
    <lineage>
        <taxon>Bacteria</taxon>
        <taxon>Pseudomonadati</taxon>
        <taxon>Myxococcota</taxon>
        <taxon>Myxococcia</taxon>
        <taxon>Myxococcales</taxon>
        <taxon>Cystobacterineae</taxon>
        <taxon>Archangiaceae</taxon>
        <taxon>Archangium</taxon>
    </lineage>
</organism>
<feature type="domain" description="Saccharopine dehydrogenase NADP binding" evidence="2">
    <location>
        <begin position="17"/>
        <end position="146"/>
    </location>
</feature>
<feature type="region of interest" description="Disordered" evidence="1">
    <location>
        <begin position="216"/>
        <end position="238"/>
    </location>
</feature>
<keyword evidence="4" id="KW-1185">Reference proteome</keyword>
<dbReference type="PANTHER" id="PTHR12286:SF5">
    <property type="entry name" value="SACCHAROPINE DEHYDROGENASE-LIKE OXIDOREDUCTASE"/>
    <property type="match status" value="1"/>
</dbReference>
<dbReference type="InterPro" id="IPR005097">
    <property type="entry name" value="Sacchrp_dh_NADP-bd"/>
</dbReference>